<evidence type="ECO:0000313" key="3">
    <source>
        <dbReference type="Proteomes" id="UP000234254"/>
    </source>
</evidence>
<dbReference type="EMBL" id="MSFM01000001">
    <property type="protein sequence ID" value="PKY09287.1"/>
    <property type="molecule type" value="Genomic_DNA"/>
</dbReference>
<dbReference type="Pfam" id="PF14765">
    <property type="entry name" value="PS-DH"/>
    <property type="match status" value="1"/>
</dbReference>
<dbReference type="OrthoDB" id="329835at2759"/>
<dbReference type="InterPro" id="IPR042104">
    <property type="entry name" value="PKS_dehydratase_sf"/>
</dbReference>
<dbReference type="Gene3D" id="3.10.129.110">
    <property type="entry name" value="Polyketide synthase dehydratase"/>
    <property type="match status" value="1"/>
</dbReference>
<feature type="domain" description="Polyketide synthase dehydratase" evidence="1">
    <location>
        <begin position="63"/>
        <end position="138"/>
    </location>
</feature>
<organism evidence="2 3">
    <name type="scientific">Aspergillus campestris (strain IBT 28561)</name>
    <dbReference type="NCBI Taxonomy" id="1392248"/>
    <lineage>
        <taxon>Eukaryota</taxon>
        <taxon>Fungi</taxon>
        <taxon>Dikarya</taxon>
        <taxon>Ascomycota</taxon>
        <taxon>Pezizomycotina</taxon>
        <taxon>Eurotiomycetes</taxon>
        <taxon>Eurotiomycetidae</taxon>
        <taxon>Eurotiales</taxon>
        <taxon>Aspergillaceae</taxon>
        <taxon>Aspergillus</taxon>
        <taxon>Aspergillus subgen. Circumdati</taxon>
    </lineage>
</organism>
<proteinExistence type="predicted"/>
<comment type="caution">
    <text evidence="2">The sequence shown here is derived from an EMBL/GenBank/DDBJ whole genome shotgun (WGS) entry which is preliminary data.</text>
</comment>
<name>A0A2I1DHD8_ASPC2</name>
<sequence>MLATVRIDGGPTCIVPHWDYSLAPNSPGLNWDSEDVWDKIMLELFHPSDSTYMLGNKISVPVPRQCRLALPPAWHDAIASLGLLYGAQSYGLGSMRADPKGESAIRVATDRMKTHDGRYVVHPTAIDQCLQLMSVTSTAVSLQCLRCRKIQEVGSRKRYSYPRYLSQATLNKKQNKKEMETSRFN</sequence>
<protein>
    <recommendedName>
        <fullName evidence="1">Polyketide synthase dehydratase domain-containing protein</fullName>
    </recommendedName>
</protein>
<dbReference type="VEuPathDB" id="FungiDB:P168DRAFT_278784"/>
<dbReference type="AlphaFoldDB" id="A0A2I1DHD8"/>
<evidence type="ECO:0000259" key="1">
    <source>
        <dbReference type="Pfam" id="PF14765"/>
    </source>
</evidence>
<dbReference type="RefSeq" id="XP_024697881.1">
    <property type="nucleotide sequence ID" value="XM_024835715.1"/>
</dbReference>
<accession>A0A2I1DHD8</accession>
<reference evidence="2" key="1">
    <citation type="submission" date="2016-12" db="EMBL/GenBank/DDBJ databases">
        <title>The genomes of Aspergillus section Nigri reveals drivers in fungal speciation.</title>
        <authorList>
            <consortium name="DOE Joint Genome Institute"/>
            <person name="Vesth T.C."/>
            <person name="Nybo J."/>
            <person name="Theobald S."/>
            <person name="Brandl J."/>
            <person name="Frisvad J.C."/>
            <person name="Nielsen K.F."/>
            <person name="Lyhne E.K."/>
            <person name="Kogle M.E."/>
            <person name="Kuo A."/>
            <person name="Riley R."/>
            <person name="Clum A."/>
            <person name="Nolan M."/>
            <person name="Lipzen A."/>
            <person name="Salamov A."/>
            <person name="Henrissat B."/>
            <person name="Wiebenga A."/>
            <person name="De vries R.P."/>
            <person name="Grigoriev I.V."/>
            <person name="Mortensen U.H."/>
            <person name="Andersen M.R."/>
            <person name="Baker S.E."/>
        </authorList>
    </citation>
    <scope>NUCLEOTIDE SEQUENCE</scope>
    <source>
        <strain evidence="2">IBT 28561</strain>
    </source>
</reference>
<dbReference type="Proteomes" id="UP000234254">
    <property type="component" value="Unassembled WGS sequence"/>
</dbReference>
<gene>
    <name evidence="2" type="ORF">P168DRAFT_278784</name>
</gene>
<dbReference type="GeneID" id="36543239"/>
<dbReference type="InterPro" id="IPR049551">
    <property type="entry name" value="PKS_DH_C"/>
</dbReference>
<keyword evidence="3" id="KW-1185">Reference proteome</keyword>
<evidence type="ECO:0000313" key="2">
    <source>
        <dbReference type="EMBL" id="PKY09287.1"/>
    </source>
</evidence>